<keyword evidence="6" id="KW-1185">Reference proteome</keyword>
<dbReference type="Proteomes" id="UP000663760">
    <property type="component" value="Chromosome 9"/>
</dbReference>
<feature type="compositionally biased region" description="Acidic residues" evidence="4">
    <location>
        <begin position="114"/>
        <end position="123"/>
    </location>
</feature>
<feature type="compositionally biased region" description="Polar residues" evidence="4">
    <location>
        <begin position="30"/>
        <end position="39"/>
    </location>
</feature>
<reference evidence="5" key="1">
    <citation type="submission" date="2020-02" db="EMBL/GenBank/DDBJ databases">
        <authorList>
            <person name="Scholz U."/>
            <person name="Mascher M."/>
            <person name="Fiebig A."/>
        </authorList>
    </citation>
    <scope>NUCLEOTIDE SEQUENCE</scope>
</reference>
<proteinExistence type="inferred from homology"/>
<feature type="coiled-coil region" evidence="3">
    <location>
        <begin position="164"/>
        <end position="268"/>
    </location>
</feature>
<evidence type="ECO:0000313" key="6">
    <source>
        <dbReference type="Proteomes" id="UP000663760"/>
    </source>
</evidence>
<comment type="similarity">
    <text evidence="1">Belongs to the ICR family.</text>
</comment>
<evidence type="ECO:0000256" key="2">
    <source>
        <dbReference type="ARBA" id="ARBA00023054"/>
    </source>
</evidence>
<protein>
    <submittedName>
        <fullName evidence="5">Uncharacterized protein</fullName>
    </submittedName>
</protein>
<feature type="compositionally biased region" description="Basic and acidic residues" evidence="4">
    <location>
        <begin position="66"/>
        <end position="86"/>
    </location>
</feature>
<feature type="compositionally biased region" description="Basic and acidic residues" evidence="4">
    <location>
        <begin position="93"/>
        <end position="107"/>
    </location>
</feature>
<evidence type="ECO:0000256" key="1">
    <source>
        <dbReference type="ARBA" id="ARBA00009778"/>
    </source>
</evidence>
<gene>
    <name evidence="5" type="ORF">SI8410_09013015</name>
</gene>
<evidence type="ECO:0000256" key="3">
    <source>
        <dbReference type="SAM" id="Coils"/>
    </source>
</evidence>
<name>A0A7I8KWY5_SPIIN</name>
<dbReference type="InterPro" id="IPR029688">
    <property type="entry name" value="ICR"/>
</dbReference>
<sequence>MPISRGSDLPAQPPPQRQSPRVPLHLKTANPDSNGSQAHQRGGPKPEVNPRRSTRSPLHERKKGTRVADLETKLGHVQDELRKLKEQLVSAETAKRDAQLELEDTKKMIPPSSADEDPVEDDDPHGTADKDREQQLNTVEEDNLQVPSGQNDPVLIEESGITTVVEEEETAGRLEAKLEEKVKELEQCLAENASLKKQLEEAAAKAAAAWTREEETALKLVRVVEELAESKAKAEQLEEQLEAADGSRSSLETEMRKLKVQVDQWRKAADAAVTVLSDTGGIAGRGGGGGVAVDFGGFPGSPLIGGESEDWLGGSKRKSGGIRALGDIWKKRGQQK</sequence>
<keyword evidence="2 3" id="KW-0175">Coiled coil</keyword>
<evidence type="ECO:0000256" key="4">
    <source>
        <dbReference type="SAM" id="MobiDB-lite"/>
    </source>
</evidence>
<feature type="compositionally biased region" description="Basic and acidic residues" evidence="4">
    <location>
        <begin position="124"/>
        <end position="134"/>
    </location>
</feature>
<evidence type="ECO:0000313" key="5">
    <source>
        <dbReference type="EMBL" id="CAA7402337.1"/>
    </source>
</evidence>
<feature type="region of interest" description="Disordered" evidence="4">
    <location>
        <begin position="306"/>
        <end position="336"/>
    </location>
</feature>
<dbReference type="EMBL" id="LR746272">
    <property type="protein sequence ID" value="CAA7402337.1"/>
    <property type="molecule type" value="Genomic_DNA"/>
</dbReference>
<dbReference type="OrthoDB" id="782896at2759"/>
<feature type="region of interest" description="Disordered" evidence="4">
    <location>
        <begin position="1"/>
        <end position="157"/>
    </location>
</feature>
<dbReference type="PANTHER" id="PTHR34224">
    <property type="entry name" value="INTERACTOR OF CONSTITUTIVE ACTIVE ROPS 2, CHLOROPLASTIC-RELATED"/>
    <property type="match status" value="1"/>
</dbReference>
<accession>A0A7I8KWY5</accession>
<organism evidence="5 6">
    <name type="scientific">Spirodela intermedia</name>
    <name type="common">Intermediate duckweed</name>
    <dbReference type="NCBI Taxonomy" id="51605"/>
    <lineage>
        <taxon>Eukaryota</taxon>
        <taxon>Viridiplantae</taxon>
        <taxon>Streptophyta</taxon>
        <taxon>Embryophyta</taxon>
        <taxon>Tracheophyta</taxon>
        <taxon>Spermatophyta</taxon>
        <taxon>Magnoliopsida</taxon>
        <taxon>Liliopsida</taxon>
        <taxon>Araceae</taxon>
        <taxon>Lemnoideae</taxon>
        <taxon>Spirodela</taxon>
    </lineage>
</organism>
<dbReference type="PANTHER" id="PTHR34224:SF2">
    <property type="entry name" value="INTERACTOR OF CONSTITUTIVE ACTIVE ROPS 4"/>
    <property type="match status" value="1"/>
</dbReference>
<dbReference type="AlphaFoldDB" id="A0A7I8KWY5"/>